<sequence length="98" mass="9754">SVFAVGNALGEYSNSVSVGIISGLNRTIQASDANGTVENLSGVIQTDAAINPGNSGGPLADLNGKVIGVNVATVTGSNNISFSIPVNIVKSIINSVLK</sequence>
<organism evidence="4 5">
    <name type="scientific">Candidatus Portnoybacteria bacterium CG_4_10_14_0_8_um_filter_40_50</name>
    <dbReference type="NCBI Taxonomy" id="1974800"/>
    <lineage>
        <taxon>Bacteria</taxon>
        <taxon>Candidatus Portnoyibacteriota</taxon>
    </lineage>
</organism>
<dbReference type="InterPro" id="IPR009003">
    <property type="entry name" value="Peptidase_S1_PA"/>
</dbReference>
<dbReference type="PANTHER" id="PTHR43343:SF3">
    <property type="entry name" value="PROTEASE DO-LIKE 8, CHLOROPLASTIC"/>
    <property type="match status" value="1"/>
</dbReference>
<dbReference type="InterPro" id="IPR001940">
    <property type="entry name" value="Peptidase_S1C"/>
</dbReference>
<dbReference type="PANTHER" id="PTHR43343">
    <property type="entry name" value="PEPTIDASE S12"/>
    <property type="match status" value="1"/>
</dbReference>
<dbReference type="GO" id="GO:0006508">
    <property type="term" value="P:proteolysis"/>
    <property type="evidence" value="ECO:0007669"/>
    <property type="project" value="UniProtKB-KW"/>
</dbReference>
<name>A0A2M7QSP3_9BACT</name>
<evidence type="ECO:0000313" key="4">
    <source>
        <dbReference type="EMBL" id="PIY75016.1"/>
    </source>
</evidence>
<dbReference type="InterPro" id="IPR043504">
    <property type="entry name" value="Peptidase_S1_PA_chymotrypsin"/>
</dbReference>
<reference evidence="5" key="1">
    <citation type="submission" date="2017-09" db="EMBL/GenBank/DDBJ databases">
        <title>Depth-based differentiation of microbial function through sediment-hosted aquifers and enrichment of novel symbionts in the deep terrestrial subsurface.</title>
        <authorList>
            <person name="Probst A.J."/>
            <person name="Ladd B."/>
            <person name="Jarett J.K."/>
            <person name="Geller-Mcgrath D.E."/>
            <person name="Sieber C.M.K."/>
            <person name="Emerson J.B."/>
            <person name="Anantharaman K."/>
            <person name="Thomas B.C."/>
            <person name="Malmstrom R."/>
            <person name="Stieglmeier M."/>
            <person name="Klingl A."/>
            <person name="Woyke T."/>
            <person name="Ryan C.M."/>
            <person name="Banfield J.F."/>
        </authorList>
    </citation>
    <scope>NUCLEOTIDE SEQUENCE [LARGE SCALE GENOMIC DNA]</scope>
</reference>
<gene>
    <name evidence="4" type="ORF">COY85_01520</name>
</gene>
<dbReference type="Gene3D" id="2.40.10.10">
    <property type="entry name" value="Trypsin-like serine proteases"/>
    <property type="match status" value="1"/>
</dbReference>
<evidence type="ECO:0000256" key="1">
    <source>
        <dbReference type="ARBA" id="ARBA00010541"/>
    </source>
</evidence>
<dbReference type="Pfam" id="PF13365">
    <property type="entry name" value="Trypsin_2"/>
    <property type="match status" value="1"/>
</dbReference>
<accession>A0A2M7QSP3</accession>
<proteinExistence type="inferred from homology"/>
<comment type="caution">
    <text evidence="4">The sequence shown here is derived from an EMBL/GenBank/DDBJ whole genome shotgun (WGS) entry which is preliminary data.</text>
</comment>
<keyword evidence="3" id="KW-0378">Hydrolase</keyword>
<dbReference type="GO" id="GO:0004252">
    <property type="term" value="F:serine-type endopeptidase activity"/>
    <property type="evidence" value="ECO:0007669"/>
    <property type="project" value="InterPro"/>
</dbReference>
<evidence type="ECO:0000313" key="5">
    <source>
        <dbReference type="Proteomes" id="UP000229481"/>
    </source>
</evidence>
<dbReference type="InterPro" id="IPR051201">
    <property type="entry name" value="Chloro_Bact_Ser_Proteases"/>
</dbReference>
<dbReference type="PRINTS" id="PR00834">
    <property type="entry name" value="PROTEASES2C"/>
</dbReference>
<dbReference type="AlphaFoldDB" id="A0A2M7QSP3"/>
<evidence type="ECO:0000256" key="3">
    <source>
        <dbReference type="ARBA" id="ARBA00022801"/>
    </source>
</evidence>
<keyword evidence="2" id="KW-0645">Protease</keyword>
<dbReference type="Proteomes" id="UP000229481">
    <property type="component" value="Unassembled WGS sequence"/>
</dbReference>
<dbReference type="EMBL" id="PFLK01000034">
    <property type="protein sequence ID" value="PIY75016.1"/>
    <property type="molecule type" value="Genomic_DNA"/>
</dbReference>
<evidence type="ECO:0000256" key="2">
    <source>
        <dbReference type="ARBA" id="ARBA00022670"/>
    </source>
</evidence>
<protein>
    <recommendedName>
        <fullName evidence="6">Serine protease</fullName>
    </recommendedName>
</protein>
<dbReference type="SUPFAM" id="SSF50494">
    <property type="entry name" value="Trypsin-like serine proteases"/>
    <property type="match status" value="1"/>
</dbReference>
<feature type="non-terminal residue" evidence="4">
    <location>
        <position position="1"/>
    </location>
</feature>
<comment type="similarity">
    <text evidence="1">Belongs to the peptidase S1C family.</text>
</comment>
<evidence type="ECO:0008006" key="6">
    <source>
        <dbReference type="Google" id="ProtNLM"/>
    </source>
</evidence>